<feature type="domain" description="CCHC-type" evidence="7">
    <location>
        <begin position="366"/>
        <end position="381"/>
    </location>
</feature>
<dbReference type="Pfam" id="PF00098">
    <property type="entry name" value="zf-CCHC"/>
    <property type="match status" value="10"/>
</dbReference>
<dbReference type="Proteomes" id="UP000319663">
    <property type="component" value="Unassembled WGS sequence"/>
</dbReference>
<feature type="domain" description="CCHC-type" evidence="7">
    <location>
        <begin position="296"/>
        <end position="312"/>
    </location>
</feature>
<evidence type="ECO:0000259" key="7">
    <source>
        <dbReference type="PROSITE" id="PS50158"/>
    </source>
</evidence>
<gene>
    <name evidence="8" type="ORF">MPDQ_005155</name>
</gene>
<evidence type="ECO:0000256" key="4">
    <source>
        <dbReference type="ARBA" id="ARBA00022833"/>
    </source>
</evidence>
<dbReference type="InterPro" id="IPR001878">
    <property type="entry name" value="Znf_CCHC"/>
</dbReference>
<keyword evidence="1" id="KW-0479">Metal-binding</keyword>
<organism evidence="8 9">
    <name type="scientific">Monascus purpureus</name>
    <name type="common">Red mold</name>
    <name type="synonym">Monascus anka</name>
    <dbReference type="NCBI Taxonomy" id="5098"/>
    <lineage>
        <taxon>Eukaryota</taxon>
        <taxon>Fungi</taxon>
        <taxon>Dikarya</taxon>
        <taxon>Ascomycota</taxon>
        <taxon>Pezizomycotina</taxon>
        <taxon>Eurotiomycetes</taxon>
        <taxon>Eurotiomycetidae</taxon>
        <taxon>Eurotiales</taxon>
        <taxon>Aspergillaceae</taxon>
        <taxon>Monascus</taxon>
    </lineage>
</organism>
<name>A0A507QZ46_MONPU</name>
<feature type="domain" description="CCHC-type" evidence="7">
    <location>
        <begin position="344"/>
        <end position="358"/>
    </location>
</feature>
<accession>A0A507QZ46</accession>
<dbReference type="SMART" id="SM00343">
    <property type="entry name" value="ZnF_C2HC"/>
    <property type="match status" value="11"/>
</dbReference>
<dbReference type="STRING" id="5098.A0A507QZ46"/>
<evidence type="ECO:0000256" key="3">
    <source>
        <dbReference type="ARBA" id="ARBA00022771"/>
    </source>
</evidence>
<sequence>MSGWSASGAVWEAEGGGSCWKEDDAPAWDTNDSGLKNGNADYDPASANEMQGNDKCRNCGNEGHFARDCPEPRKPMACFNCGEEGHTKVECTKPRVFKGPCRICNQEGHPAAECPERLPDVCKNCKKEGHKTMDCKENRKFDLNHIPDKLPEEAWALLKAASDEKDLEDFREGLKIYSKAVPDATFVDIEKKMRGEDFKIYLIAMEKPVGESLSIINLQGKLDCKYVVGFFFSPKPQRANLRERWPVSVEDNLKRLEEAGLPYDRQIPKCSNCGEMGHTVRGCKEERAVIERVEVKCVNCDNVGHRARDCPEPRRDKYVCRNCGSPEHKASECTEPRSAAGVECRKCNEVGHFAKDCPHASAPRTCRNCGSEDHIARDCDKPRDVSSVTCRNCDEVGHFSRDCPKAKDWSKVKCNSCGEMGHTVKRCPKPAEAEDEPTATGDWGTGDNRGMARDDGFGGGGGWFPDAAGW</sequence>
<evidence type="ECO:0000256" key="5">
    <source>
        <dbReference type="PROSITE-ProRule" id="PRU00047"/>
    </source>
</evidence>
<dbReference type="PROSITE" id="PS50158">
    <property type="entry name" value="ZF_CCHC"/>
    <property type="match status" value="10"/>
</dbReference>
<feature type="region of interest" description="Disordered" evidence="6">
    <location>
        <begin position="428"/>
        <end position="470"/>
    </location>
</feature>
<evidence type="ECO:0000313" key="9">
    <source>
        <dbReference type="Proteomes" id="UP000319663"/>
    </source>
</evidence>
<dbReference type="PANTHER" id="PTHR47103:SF8">
    <property type="entry name" value="DNA-BINDING PROTEIN"/>
    <property type="match status" value="1"/>
</dbReference>
<feature type="region of interest" description="Disordered" evidence="6">
    <location>
        <begin position="1"/>
        <end position="40"/>
    </location>
</feature>
<keyword evidence="2" id="KW-0677">Repeat</keyword>
<dbReference type="OrthoDB" id="8026949at2759"/>
<evidence type="ECO:0000313" key="8">
    <source>
        <dbReference type="EMBL" id="TQB74098.1"/>
    </source>
</evidence>
<feature type="domain" description="CCHC-type" evidence="7">
    <location>
        <begin position="122"/>
        <end position="137"/>
    </location>
</feature>
<protein>
    <recommendedName>
        <fullName evidence="7">CCHC-type domain-containing protein</fullName>
    </recommendedName>
</protein>
<dbReference type="InterPro" id="IPR036875">
    <property type="entry name" value="Znf_CCHC_sf"/>
</dbReference>
<reference evidence="8 9" key="1">
    <citation type="submission" date="2019-06" db="EMBL/GenBank/DDBJ databases">
        <title>Wine fermentation using esterase from Monascus purpureus.</title>
        <authorList>
            <person name="Geng C."/>
            <person name="Zhang Y."/>
        </authorList>
    </citation>
    <scope>NUCLEOTIDE SEQUENCE [LARGE SCALE GENOMIC DNA]</scope>
    <source>
        <strain evidence="8">HQ1</strain>
    </source>
</reference>
<feature type="domain" description="CCHC-type" evidence="7">
    <location>
        <begin position="413"/>
        <end position="429"/>
    </location>
</feature>
<evidence type="ECO:0000256" key="1">
    <source>
        <dbReference type="ARBA" id="ARBA00022723"/>
    </source>
</evidence>
<feature type="domain" description="CCHC-type" evidence="7">
    <location>
        <begin position="269"/>
        <end position="285"/>
    </location>
</feature>
<dbReference type="GO" id="GO:0008270">
    <property type="term" value="F:zinc ion binding"/>
    <property type="evidence" value="ECO:0007669"/>
    <property type="project" value="UniProtKB-KW"/>
</dbReference>
<feature type="domain" description="CCHC-type" evidence="7">
    <location>
        <begin position="55"/>
        <end position="71"/>
    </location>
</feature>
<feature type="domain" description="CCHC-type" evidence="7">
    <location>
        <begin position="101"/>
        <end position="116"/>
    </location>
</feature>
<proteinExistence type="predicted"/>
<dbReference type="EMBL" id="VIFY01000035">
    <property type="protein sequence ID" value="TQB74098.1"/>
    <property type="molecule type" value="Genomic_DNA"/>
</dbReference>
<feature type="domain" description="CCHC-type" evidence="7">
    <location>
        <begin position="78"/>
        <end position="93"/>
    </location>
</feature>
<evidence type="ECO:0000256" key="6">
    <source>
        <dbReference type="SAM" id="MobiDB-lite"/>
    </source>
</evidence>
<keyword evidence="3 5" id="KW-0863">Zinc-finger</keyword>
<keyword evidence="4" id="KW-0862">Zinc</keyword>
<dbReference type="AlphaFoldDB" id="A0A507QZ46"/>
<dbReference type="SUPFAM" id="SSF57756">
    <property type="entry name" value="Retrovirus zinc finger-like domains"/>
    <property type="match status" value="5"/>
</dbReference>
<dbReference type="GO" id="GO:0003676">
    <property type="term" value="F:nucleic acid binding"/>
    <property type="evidence" value="ECO:0007669"/>
    <property type="project" value="InterPro"/>
</dbReference>
<feature type="domain" description="CCHC-type" evidence="7">
    <location>
        <begin position="390"/>
        <end position="405"/>
    </location>
</feature>
<dbReference type="Gene3D" id="4.10.60.10">
    <property type="entry name" value="Zinc finger, CCHC-type"/>
    <property type="match status" value="6"/>
</dbReference>
<evidence type="ECO:0000256" key="2">
    <source>
        <dbReference type="ARBA" id="ARBA00022737"/>
    </source>
</evidence>
<comment type="caution">
    <text evidence="8">The sequence shown here is derived from an EMBL/GenBank/DDBJ whole genome shotgun (WGS) entry which is preliminary data.</text>
</comment>
<keyword evidence="9" id="KW-1185">Reference proteome</keyword>
<dbReference type="PANTHER" id="PTHR47103">
    <property type="entry name" value="DNA-BINDING PROTEIN"/>
    <property type="match status" value="1"/>
</dbReference>